<evidence type="ECO:0000313" key="3">
    <source>
        <dbReference type="Proteomes" id="UP000887116"/>
    </source>
</evidence>
<sequence length="143" mass="15235">MSTPSIADPCPSVRPPAPAHRSEGGGTAHGRHAKATGRRGCRSHSAACSTRTPRHVTGRGGAGRREEGESAQLLAALPPSPERPRKRAHLGSRENRLSVFVKDPFLSPVLCLSKWICVGVRLGEGGRCSLVGGEDVLRFMLRL</sequence>
<organism evidence="2 3">
    <name type="scientific">Trichonephila clavata</name>
    <name type="common">Joro spider</name>
    <name type="synonym">Nephila clavata</name>
    <dbReference type="NCBI Taxonomy" id="2740835"/>
    <lineage>
        <taxon>Eukaryota</taxon>
        <taxon>Metazoa</taxon>
        <taxon>Ecdysozoa</taxon>
        <taxon>Arthropoda</taxon>
        <taxon>Chelicerata</taxon>
        <taxon>Arachnida</taxon>
        <taxon>Araneae</taxon>
        <taxon>Araneomorphae</taxon>
        <taxon>Entelegynae</taxon>
        <taxon>Araneoidea</taxon>
        <taxon>Nephilidae</taxon>
        <taxon>Trichonephila</taxon>
    </lineage>
</organism>
<dbReference type="Proteomes" id="UP000887116">
    <property type="component" value="Unassembled WGS sequence"/>
</dbReference>
<gene>
    <name evidence="2" type="primary">AVEN_207761_1</name>
    <name evidence="2" type="ORF">TNCT_707591</name>
</gene>
<keyword evidence="3" id="KW-1185">Reference proteome</keyword>
<dbReference type="AlphaFoldDB" id="A0A8X6JGF3"/>
<feature type="region of interest" description="Disordered" evidence="1">
    <location>
        <begin position="1"/>
        <end position="91"/>
    </location>
</feature>
<dbReference type="OrthoDB" id="10606664at2759"/>
<name>A0A8X6JGF3_TRICU</name>
<feature type="compositionally biased region" description="Basic residues" evidence="1">
    <location>
        <begin position="29"/>
        <end position="42"/>
    </location>
</feature>
<proteinExistence type="predicted"/>
<dbReference type="EMBL" id="BMAO01038343">
    <property type="protein sequence ID" value="GFR24203.1"/>
    <property type="molecule type" value="Genomic_DNA"/>
</dbReference>
<reference evidence="2" key="1">
    <citation type="submission" date="2020-07" db="EMBL/GenBank/DDBJ databases">
        <title>Multicomponent nature underlies the extraordinary mechanical properties of spider dragline silk.</title>
        <authorList>
            <person name="Kono N."/>
            <person name="Nakamura H."/>
            <person name="Mori M."/>
            <person name="Yoshida Y."/>
            <person name="Ohtoshi R."/>
            <person name="Malay A.D."/>
            <person name="Moran D.A.P."/>
            <person name="Tomita M."/>
            <person name="Numata K."/>
            <person name="Arakawa K."/>
        </authorList>
    </citation>
    <scope>NUCLEOTIDE SEQUENCE</scope>
</reference>
<protein>
    <submittedName>
        <fullName evidence="2">Uncharacterized protein</fullName>
    </submittedName>
</protein>
<evidence type="ECO:0000256" key="1">
    <source>
        <dbReference type="SAM" id="MobiDB-lite"/>
    </source>
</evidence>
<comment type="caution">
    <text evidence="2">The sequence shown here is derived from an EMBL/GenBank/DDBJ whole genome shotgun (WGS) entry which is preliminary data.</text>
</comment>
<accession>A0A8X6JGF3</accession>
<evidence type="ECO:0000313" key="2">
    <source>
        <dbReference type="EMBL" id="GFR24203.1"/>
    </source>
</evidence>